<protein>
    <submittedName>
        <fullName evidence="7">KDO2-lipid IV(A) lauroyltransferase</fullName>
    </submittedName>
</protein>
<keyword evidence="2" id="KW-1003">Cell membrane</keyword>
<keyword evidence="8" id="KW-1185">Reference proteome</keyword>
<dbReference type="Pfam" id="PF03279">
    <property type="entry name" value="Lip_A_acyltrans"/>
    <property type="match status" value="1"/>
</dbReference>
<evidence type="ECO:0000256" key="6">
    <source>
        <dbReference type="ARBA" id="ARBA00023315"/>
    </source>
</evidence>
<organism evidence="7 8">
    <name type="scientific">Fontimonas thermophila</name>
    <dbReference type="NCBI Taxonomy" id="1076937"/>
    <lineage>
        <taxon>Bacteria</taxon>
        <taxon>Pseudomonadati</taxon>
        <taxon>Pseudomonadota</taxon>
        <taxon>Gammaproteobacteria</taxon>
        <taxon>Nevskiales</taxon>
        <taxon>Nevskiaceae</taxon>
        <taxon>Fontimonas</taxon>
    </lineage>
</organism>
<dbReference type="EMBL" id="FOOC01000001">
    <property type="protein sequence ID" value="SFF24977.1"/>
    <property type="molecule type" value="Genomic_DNA"/>
</dbReference>
<evidence type="ECO:0000256" key="1">
    <source>
        <dbReference type="ARBA" id="ARBA00004533"/>
    </source>
</evidence>
<dbReference type="PANTHER" id="PTHR30606">
    <property type="entry name" value="LIPID A BIOSYNTHESIS LAUROYL ACYLTRANSFERASE"/>
    <property type="match status" value="1"/>
</dbReference>
<dbReference type="PANTHER" id="PTHR30606:SF10">
    <property type="entry name" value="PHOSPHATIDYLINOSITOL MANNOSIDE ACYLTRANSFERASE"/>
    <property type="match status" value="1"/>
</dbReference>
<evidence type="ECO:0000256" key="4">
    <source>
        <dbReference type="ARBA" id="ARBA00022679"/>
    </source>
</evidence>
<dbReference type="Proteomes" id="UP000199771">
    <property type="component" value="Unassembled WGS sequence"/>
</dbReference>
<keyword evidence="6" id="KW-0012">Acyltransferase</keyword>
<evidence type="ECO:0000256" key="5">
    <source>
        <dbReference type="ARBA" id="ARBA00023136"/>
    </source>
</evidence>
<keyword evidence="3" id="KW-0997">Cell inner membrane</keyword>
<dbReference type="STRING" id="1076937.SAMN04488120_101167"/>
<dbReference type="GO" id="GO:0005886">
    <property type="term" value="C:plasma membrane"/>
    <property type="evidence" value="ECO:0007669"/>
    <property type="project" value="UniProtKB-SubCell"/>
</dbReference>
<reference evidence="7 8" key="1">
    <citation type="submission" date="2016-10" db="EMBL/GenBank/DDBJ databases">
        <authorList>
            <person name="de Groot N.N."/>
        </authorList>
    </citation>
    <scope>NUCLEOTIDE SEQUENCE [LARGE SCALE GENOMIC DNA]</scope>
    <source>
        <strain evidence="7 8">DSM 23609</strain>
    </source>
</reference>
<evidence type="ECO:0000313" key="8">
    <source>
        <dbReference type="Proteomes" id="UP000199771"/>
    </source>
</evidence>
<evidence type="ECO:0000313" key="7">
    <source>
        <dbReference type="EMBL" id="SFF24977.1"/>
    </source>
</evidence>
<sequence length="286" mass="32343">MRILFLILSRLPLVVLHGIGNLAGWVLWLVPNGRRRTAYRNLEVCLPHLSAGERRRLVRRSLCHEVKTILEMPVIWLAPEKRVLALVKAWRGAEVIDQALAQGKGMLLLTLHQGNWEACAIPFSRRYPATGLYKPQKNAIDALSLQGRCRFGGKMLAAEGGVGRRVVEVLQRGETVYFMPDQDPPPGRGVFAPFFGVEAHTPTLVAKLVQKTGARVVFFYGERLSWGRGFVAHWFAAPPEIYSSDLQTAVAAMNAGLERCARDCLEQYWWGYKRFRRRPPGQPRIY</sequence>
<dbReference type="OrthoDB" id="9803456at2"/>
<keyword evidence="4 7" id="KW-0808">Transferase</keyword>
<accession>A0A1I2H7K4</accession>
<dbReference type="PIRSF" id="PIRSF026649">
    <property type="entry name" value="MsbB"/>
    <property type="match status" value="1"/>
</dbReference>
<comment type="subcellular location">
    <subcellularLocation>
        <location evidence="1">Cell inner membrane</location>
    </subcellularLocation>
</comment>
<dbReference type="GO" id="GO:0009247">
    <property type="term" value="P:glycolipid biosynthetic process"/>
    <property type="evidence" value="ECO:0007669"/>
    <property type="project" value="UniProtKB-ARBA"/>
</dbReference>
<keyword evidence="5" id="KW-0472">Membrane</keyword>
<evidence type="ECO:0000256" key="3">
    <source>
        <dbReference type="ARBA" id="ARBA00022519"/>
    </source>
</evidence>
<dbReference type="RefSeq" id="WP_091530140.1">
    <property type="nucleotide sequence ID" value="NZ_FOOC01000001.1"/>
</dbReference>
<gene>
    <name evidence="7" type="ORF">SAMN04488120_101167</name>
</gene>
<name>A0A1I2H7K4_9GAMM</name>
<dbReference type="AlphaFoldDB" id="A0A1I2H7K4"/>
<proteinExistence type="predicted"/>
<dbReference type="CDD" id="cd07984">
    <property type="entry name" value="LPLAT_LABLAT-like"/>
    <property type="match status" value="1"/>
</dbReference>
<dbReference type="GO" id="GO:0016746">
    <property type="term" value="F:acyltransferase activity"/>
    <property type="evidence" value="ECO:0007669"/>
    <property type="project" value="UniProtKB-KW"/>
</dbReference>
<dbReference type="InterPro" id="IPR004960">
    <property type="entry name" value="LipA_acyltrans"/>
</dbReference>
<evidence type="ECO:0000256" key="2">
    <source>
        <dbReference type="ARBA" id="ARBA00022475"/>
    </source>
</evidence>